<dbReference type="Proteomes" id="UP000182379">
    <property type="component" value="Unassembled WGS sequence"/>
</dbReference>
<dbReference type="InterPro" id="IPR029057">
    <property type="entry name" value="PRTase-like"/>
</dbReference>
<sequence length="224" mass="25532">MFSSFVRLLQSLFYPHGCPGCGEEVREPGVLCGRCREKIWHPRSFHPESLGCPHVDGLFFLLDYAGAIQKALWMAKFRGREDLLPRLGEEWLQGLRREQKFAWEFPPGVGLSVTGIPTDPDRRKQRGYDLPEEIFRPWCREAGYRWESLLVRNRPTRSQYGLTPEERKKNLKGCFTLVRQEDLPDIVLLCDDICTTGSTMEEGAKTLKQGGVARVYGLALASGN</sequence>
<dbReference type="RefSeq" id="WP_074704164.1">
    <property type="nucleotide sequence ID" value="NZ_CALAKB010000046.1"/>
</dbReference>
<proteinExistence type="inferred from homology"/>
<name>A0A1H2TFR9_ACIFE</name>
<dbReference type="PANTHER" id="PTHR47505:SF1">
    <property type="entry name" value="DNA UTILIZATION PROTEIN YHGH"/>
    <property type="match status" value="1"/>
</dbReference>
<dbReference type="Gene3D" id="3.40.50.2020">
    <property type="match status" value="1"/>
</dbReference>
<organism evidence="2 3">
    <name type="scientific">Acidaminococcus fermentans</name>
    <dbReference type="NCBI Taxonomy" id="905"/>
    <lineage>
        <taxon>Bacteria</taxon>
        <taxon>Bacillati</taxon>
        <taxon>Bacillota</taxon>
        <taxon>Negativicutes</taxon>
        <taxon>Acidaminococcales</taxon>
        <taxon>Acidaminococcaceae</taxon>
        <taxon>Acidaminococcus</taxon>
    </lineage>
</organism>
<keyword evidence="2" id="KW-0328">Glycosyltransferase</keyword>
<dbReference type="CDD" id="cd06223">
    <property type="entry name" value="PRTases_typeI"/>
    <property type="match status" value="1"/>
</dbReference>
<evidence type="ECO:0000313" key="3">
    <source>
        <dbReference type="Proteomes" id="UP000182379"/>
    </source>
</evidence>
<dbReference type="InterPro" id="IPR051910">
    <property type="entry name" value="ComF/GntX_DNA_util-trans"/>
</dbReference>
<dbReference type="SUPFAM" id="SSF53271">
    <property type="entry name" value="PRTase-like"/>
    <property type="match status" value="1"/>
</dbReference>
<dbReference type="EMBL" id="FNOP01000001">
    <property type="protein sequence ID" value="SDW42771.1"/>
    <property type="molecule type" value="Genomic_DNA"/>
</dbReference>
<dbReference type="InterPro" id="IPR000836">
    <property type="entry name" value="PRTase_dom"/>
</dbReference>
<accession>A0A1H2TFR9</accession>
<protein>
    <submittedName>
        <fullName evidence="2">Predicted amidophosphoribosyltransferases</fullName>
    </submittedName>
</protein>
<dbReference type="AlphaFoldDB" id="A0A1H2TFR9"/>
<evidence type="ECO:0000256" key="1">
    <source>
        <dbReference type="ARBA" id="ARBA00008007"/>
    </source>
</evidence>
<comment type="similarity">
    <text evidence="1">Belongs to the ComF/GntX family.</text>
</comment>
<comment type="caution">
    <text evidence="2">The sequence shown here is derived from an EMBL/GenBank/DDBJ whole genome shotgun (WGS) entry which is preliminary data.</text>
</comment>
<dbReference type="GO" id="GO:0016757">
    <property type="term" value="F:glycosyltransferase activity"/>
    <property type="evidence" value="ECO:0007669"/>
    <property type="project" value="UniProtKB-KW"/>
</dbReference>
<dbReference type="PANTHER" id="PTHR47505">
    <property type="entry name" value="DNA UTILIZATION PROTEIN YHGH"/>
    <property type="match status" value="1"/>
</dbReference>
<gene>
    <name evidence="2" type="ORF">SAMN05216495_101216</name>
</gene>
<keyword evidence="2" id="KW-0808">Transferase</keyword>
<reference evidence="2 3" key="1">
    <citation type="submission" date="2016-10" db="EMBL/GenBank/DDBJ databases">
        <authorList>
            <person name="Varghese N."/>
            <person name="Submissions S."/>
        </authorList>
    </citation>
    <scope>NUCLEOTIDE SEQUENCE [LARGE SCALE GENOMIC DNA]</scope>
    <source>
        <strain evidence="2 3">WCC6</strain>
    </source>
</reference>
<evidence type="ECO:0000313" key="2">
    <source>
        <dbReference type="EMBL" id="SDW42771.1"/>
    </source>
</evidence>